<evidence type="ECO:0000313" key="3">
    <source>
        <dbReference type="WBParaSite" id="PSAMB.scaffold151size71999.g2793.t1"/>
    </source>
</evidence>
<protein>
    <submittedName>
        <fullName evidence="3">Uncharacterized protein</fullName>
    </submittedName>
</protein>
<reference evidence="3" key="1">
    <citation type="submission" date="2022-11" db="UniProtKB">
        <authorList>
            <consortium name="WormBaseParasite"/>
        </authorList>
    </citation>
    <scope>IDENTIFICATION</scope>
</reference>
<feature type="region of interest" description="Disordered" evidence="1">
    <location>
        <begin position="58"/>
        <end position="79"/>
    </location>
</feature>
<dbReference type="Proteomes" id="UP000887566">
    <property type="component" value="Unplaced"/>
</dbReference>
<proteinExistence type="predicted"/>
<keyword evidence="2" id="KW-1185">Reference proteome</keyword>
<organism evidence="2 3">
    <name type="scientific">Plectus sambesii</name>
    <dbReference type="NCBI Taxonomy" id="2011161"/>
    <lineage>
        <taxon>Eukaryota</taxon>
        <taxon>Metazoa</taxon>
        <taxon>Ecdysozoa</taxon>
        <taxon>Nematoda</taxon>
        <taxon>Chromadorea</taxon>
        <taxon>Plectida</taxon>
        <taxon>Plectina</taxon>
        <taxon>Plectoidea</taxon>
        <taxon>Plectidae</taxon>
        <taxon>Plectus</taxon>
    </lineage>
</organism>
<feature type="compositionally biased region" description="Polar residues" evidence="1">
    <location>
        <begin position="69"/>
        <end position="79"/>
    </location>
</feature>
<name>A0A914V3Y5_9BILA</name>
<dbReference type="AlphaFoldDB" id="A0A914V3Y5"/>
<accession>A0A914V3Y5</accession>
<evidence type="ECO:0000256" key="1">
    <source>
        <dbReference type="SAM" id="MobiDB-lite"/>
    </source>
</evidence>
<sequence>MLTTGGRVIDPDVAARPYDDLPFWARFILEHILPAVIVNHVEGGVESEKNAAAIEAEVDDTEEFDAAPESSQTTNANEENCTIFHVI</sequence>
<dbReference type="WBParaSite" id="PSAMB.scaffold151size71999.g2793.t1">
    <property type="protein sequence ID" value="PSAMB.scaffold151size71999.g2793.t1"/>
    <property type="gene ID" value="PSAMB.scaffold151size71999.g2793"/>
</dbReference>
<evidence type="ECO:0000313" key="2">
    <source>
        <dbReference type="Proteomes" id="UP000887566"/>
    </source>
</evidence>